<dbReference type="AlphaFoldDB" id="A0A0K8W396"/>
<evidence type="ECO:0000313" key="2">
    <source>
        <dbReference type="EMBL" id="JAI45375.1"/>
    </source>
</evidence>
<accession>A0A0K8W396</accession>
<dbReference type="PANTHER" id="PTHR47331:SF1">
    <property type="entry name" value="GAG-LIKE PROTEIN"/>
    <property type="match status" value="1"/>
</dbReference>
<name>A0A0K8W396_BACLA</name>
<organism evidence="2">
    <name type="scientific">Bactrocera latifrons</name>
    <name type="common">Malaysian fruit fly</name>
    <name type="synonym">Chaetodacus latifrons</name>
    <dbReference type="NCBI Taxonomy" id="174628"/>
    <lineage>
        <taxon>Eukaryota</taxon>
        <taxon>Metazoa</taxon>
        <taxon>Ecdysozoa</taxon>
        <taxon>Arthropoda</taxon>
        <taxon>Hexapoda</taxon>
        <taxon>Insecta</taxon>
        <taxon>Pterygota</taxon>
        <taxon>Neoptera</taxon>
        <taxon>Endopterygota</taxon>
        <taxon>Diptera</taxon>
        <taxon>Brachycera</taxon>
        <taxon>Muscomorpha</taxon>
        <taxon>Tephritoidea</taxon>
        <taxon>Tephritidae</taxon>
        <taxon>Bactrocera</taxon>
        <taxon>Bactrocera</taxon>
    </lineage>
</organism>
<protein>
    <submittedName>
        <fullName evidence="2">Uncharacterized protein</fullName>
    </submittedName>
</protein>
<gene>
    <name evidence="2" type="ORF">c3_g2_i1</name>
</gene>
<dbReference type="EMBL" id="GDHF01006939">
    <property type="protein sequence ID" value="JAI45375.1"/>
    <property type="molecule type" value="Transcribed_RNA"/>
</dbReference>
<reference evidence="2" key="1">
    <citation type="submission" date="2015-06" db="EMBL/GenBank/DDBJ databases">
        <authorList>
            <person name="Hoefler B.C."/>
            <person name="Straight P.D."/>
        </authorList>
    </citation>
    <scope>NUCLEOTIDE SEQUENCE</scope>
</reference>
<feature type="region of interest" description="Disordered" evidence="1">
    <location>
        <begin position="153"/>
        <end position="189"/>
    </location>
</feature>
<sequence>MDAEMPTAPTPAIRSAVTVPRPKTTPVTAPRTTIATAAPRAVSTALQNDTRSTAPEPPQLECPLCRRRHRLPRCGIFKGMTPQQRQQVAQAHGHCLNCLAPTHRTQECTTGYQCHICLRHHHTLLHRTAVPDAGRRDVPRSRNAIQRLPRLQPRRPAYRTEDSRSWRRRTPTPNRRRQPRPQSSRATGLSKVVAKLQRLQRLLG</sequence>
<dbReference type="PANTHER" id="PTHR47331">
    <property type="entry name" value="PHD-TYPE DOMAIN-CONTAINING PROTEIN"/>
    <property type="match status" value="1"/>
</dbReference>
<dbReference type="OrthoDB" id="426882at2759"/>
<feature type="compositionally biased region" description="Basic residues" evidence="1">
    <location>
        <begin position="166"/>
        <end position="179"/>
    </location>
</feature>
<proteinExistence type="predicted"/>
<evidence type="ECO:0000256" key="1">
    <source>
        <dbReference type="SAM" id="MobiDB-lite"/>
    </source>
</evidence>